<comment type="caution">
    <text evidence="1">The sequence shown here is derived from an EMBL/GenBank/DDBJ whole genome shotgun (WGS) entry which is preliminary data.</text>
</comment>
<gene>
    <name evidence="1" type="ORF">EZS28_052390</name>
</gene>
<organism evidence="1 2">
    <name type="scientific">Streblomastix strix</name>
    <dbReference type="NCBI Taxonomy" id="222440"/>
    <lineage>
        <taxon>Eukaryota</taxon>
        <taxon>Metamonada</taxon>
        <taxon>Preaxostyla</taxon>
        <taxon>Oxymonadida</taxon>
        <taxon>Streblomastigidae</taxon>
        <taxon>Streblomastix</taxon>
    </lineage>
</organism>
<dbReference type="EMBL" id="SNRW01040646">
    <property type="protein sequence ID" value="KAA6342416.1"/>
    <property type="molecule type" value="Genomic_DNA"/>
</dbReference>
<feature type="non-terminal residue" evidence="1">
    <location>
        <position position="1"/>
    </location>
</feature>
<sequence length="105" mass="12453">HNKLHQLASSPSKQQPKLPFPYQALSITTLINKIHELLNHFEREFSDFRHFSRYVIDSAVQDQDEVILNNLIIEEKDSEERQGFDEMRDKVKKLVVKEMGKFKQN</sequence>
<dbReference type="AlphaFoldDB" id="A0A5J4S8G1"/>
<protein>
    <submittedName>
        <fullName evidence="1">Uncharacterized protein</fullName>
    </submittedName>
</protein>
<reference evidence="1 2" key="1">
    <citation type="submission" date="2019-03" db="EMBL/GenBank/DDBJ databases">
        <title>Single cell metagenomics reveals metabolic interactions within the superorganism composed of flagellate Streblomastix strix and complex community of Bacteroidetes bacteria on its surface.</title>
        <authorList>
            <person name="Treitli S.C."/>
            <person name="Kolisko M."/>
            <person name="Husnik F."/>
            <person name="Keeling P."/>
            <person name="Hampl V."/>
        </authorList>
    </citation>
    <scope>NUCLEOTIDE SEQUENCE [LARGE SCALE GENOMIC DNA]</scope>
    <source>
        <strain evidence="1">ST1C</strain>
    </source>
</reference>
<accession>A0A5J4S8G1</accession>
<evidence type="ECO:0000313" key="2">
    <source>
        <dbReference type="Proteomes" id="UP000324800"/>
    </source>
</evidence>
<proteinExistence type="predicted"/>
<evidence type="ECO:0000313" key="1">
    <source>
        <dbReference type="EMBL" id="KAA6342416.1"/>
    </source>
</evidence>
<name>A0A5J4S8G1_9EUKA</name>
<dbReference type="Proteomes" id="UP000324800">
    <property type="component" value="Unassembled WGS sequence"/>
</dbReference>